<name>A0A417ZA43_9MICO</name>
<accession>A0A417ZA43</accession>
<sequence>MDLRTALLDDPAELICSAKGCRRHATWALRWNNPKLHDAQRRKVWLACDEHEVTLRDFLSLRGFYRDSVRPDALDPNDG</sequence>
<organism evidence="1 2">
    <name type="scientific">Dermacoccus abyssi</name>
    <dbReference type="NCBI Taxonomy" id="322596"/>
    <lineage>
        <taxon>Bacteria</taxon>
        <taxon>Bacillati</taxon>
        <taxon>Actinomycetota</taxon>
        <taxon>Actinomycetes</taxon>
        <taxon>Micrococcales</taxon>
        <taxon>Dermacoccaceae</taxon>
        <taxon>Dermacoccus</taxon>
    </lineage>
</organism>
<reference evidence="1 2" key="1">
    <citation type="submission" date="2018-08" db="EMBL/GenBank/DDBJ databases">
        <title>Whole genome sequence analysis of Dermacoccus abyssi bacteria isolated from Deep Mariana trench Micromonospora spp reveals genes involved in the environmental adaptation and production of secondary metabolites.</title>
        <authorList>
            <person name="Abdel-Mageed W.M."/>
            <person name="Lehri B."/>
            <person name="Nouioui I."/>
            <person name="Goodfellow I."/>
            <person name="Jaspars M."/>
            <person name="Karlyshev A."/>
        </authorList>
    </citation>
    <scope>NUCLEOTIDE SEQUENCE [LARGE SCALE GENOMIC DNA]</scope>
    <source>
        <strain evidence="1 2">MT1.1</strain>
    </source>
</reference>
<dbReference type="Proteomes" id="UP000285376">
    <property type="component" value="Unassembled WGS sequence"/>
</dbReference>
<dbReference type="AlphaFoldDB" id="A0A417ZA43"/>
<proteinExistence type="predicted"/>
<evidence type="ECO:0008006" key="3">
    <source>
        <dbReference type="Google" id="ProtNLM"/>
    </source>
</evidence>
<dbReference type="RefSeq" id="WP_118912410.1">
    <property type="nucleotide sequence ID" value="NZ_CBCRVH010000002.1"/>
</dbReference>
<evidence type="ECO:0000313" key="2">
    <source>
        <dbReference type="Proteomes" id="UP000285376"/>
    </source>
</evidence>
<gene>
    <name evidence="1" type="ORF">D1832_02110</name>
</gene>
<protein>
    <recommendedName>
        <fullName evidence="3">Acetone carboxylase</fullName>
    </recommendedName>
</protein>
<evidence type="ECO:0000313" key="1">
    <source>
        <dbReference type="EMBL" id="RHW47519.1"/>
    </source>
</evidence>
<comment type="caution">
    <text evidence="1">The sequence shown here is derived from an EMBL/GenBank/DDBJ whole genome shotgun (WGS) entry which is preliminary data.</text>
</comment>
<dbReference type="EMBL" id="QWLM01000002">
    <property type="protein sequence ID" value="RHW47519.1"/>
    <property type="molecule type" value="Genomic_DNA"/>
</dbReference>